<gene>
    <name evidence="5 10" type="primary">nusG</name>
    <name evidence="10" type="ORF">ENR01_02475</name>
</gene>
<dbReference type="InterPro" id="IPR043425">
    <property type="entry name" value="NusG-like"/>
</dbReference>
<dbReference type="NCBIfam" id="TIGR00922">
    <property type="entry name" value="nusG"/>
    <property type="match status" value="1"/>
</dbReference>
<dbReference type="InterPro" id="IPR047050">
    <property type="entry name" value="NGN"/>
</dbReference>
<evidence type="ECO:0000256" key="1">
    <source>
        <dbReference type="ARBA" id="ARBA00022472"/>
    </source>
</evidence>
<dbReference type="Gene3D" id="3.30.70.940">
    <property type="entry name" value="NusG, N-terminal domain"/>
    <property type="match status" value="1"/>
</dbReference>
<dbReference type="SUPFAM" id="SSF82679">
    <property type="entry name" value="N-utilization substance G protein NusG, N-terminal domain"/>
    <property type="match status" value="1"/>
</dbReference>
<dbReference type="CDD" id="cd09891">
    <property type="entry name" value="NGN_Bact_1"/>
    <property type="match status" value="1"/>
</dbReference>
<dbReference type="AlphaFoldDB" id="A0A831YQ84"/>
<dbReference type="CDD" id="cd06091">
    <property type="entry name" value="KOW_NusG"/>
    <property type="match status" value="1"/>
</dbReference>
<comment type="function">
    <text evidence="5 7">Participates in transcription elongation, termination and antitermination.</text>
</comment>
<dbReference type="GO" id="GO:0031564">
    <property type="term" value="P:transcription antitermination"/>
    <property type="evidence" value="ECO:0007669"/>
    <property type="project" value="UniProtKB-UniRule"/>
</dbReference>
<comment type="similarity">
    <text evidence="5 7">Belongs to the NusG family.</text>
</comment>
<dbReference type="Pfam" id="PF02357">
    <property type="entry name" value="NusG"/>
    <property type="match status" value="1"/>
</dbReference>
<evidence type="ECO:0000256" key="3">
    <source>
        <dbReference type="ARBA" id="ARBA00023015"/>
    </source>
</evidence>
<sequence length="176" mass="19919">MEPQLHWYVVHTYSGHEQKVKEALEQRVEAFGLKDQITEVLVPDQEKIIIDAGKKKTIRERLFPGYVMVRMILSDETWGAVRNTTGVTGFVGVGAKPTPLPPHEVDAILKFTKLEAPKFELKFKVGETVKVIDGPFTDFLGKVDEIDEEKGRVKVLVSVFGRETPIELDFLQVSRL</sequence>
<feature type="domain" description="NusG-like N-terminal" evidence="8">
    <location>
        <begin position="4"/>
        <end position="112"/>
    </location>
</feature>
<keyword evidence="1 5" id="KW-0806">Transcription termination</keyword>
<dbReference type="SUPFAM" id="SSF50104">
    <property type="entry name" value="Translation proteins SH3-like domain"/>
    <property type="match status" value="1"/>
</dbReference>
<dbReference type="Gene3D" id="2.30.30.30">
    <property type="match status" value="1"/>
</dbReference>
<evidence type="ECO:0000259" key="8">
    <source>
        <dbReference type="SMART" id="SM00738"/>
    </source>
</evidence>
<dbReference type="SMART" id="SM00738">
    <property type="entry name" value="NGN"/>
    <property type="match status" value="1"/>
</dbReference>
<evidence type="ECO:0000256" key="7">
    <source>
        <dbReference type="RuleBase" id="RU000538"/>
    </source>
</evidence>
<dbReference type="PANTHER" id="PTHR30265">
    <property type="entry name" value="RHO-INTERACTING TRANSCRIPTION TERMINATION FACTOR NUSG"/>
    <property type="match status" value="1"/>
</dbReference>
<dbReference type="Pfam" id="PF00467">
    <property type="entry name" value="KOW"/>
    <property type="match status" value="1"/>
</dbReference>
<dbReference type="InterPro" id="IPR006645">
    <property type="entry name" value="NGN-like_dom"/>
</dbReference>
<reference evidence="10" key="1">
    <citation type="journal article" date="2020" name="mSystems">
        <title>Genome- and Community-Level Interaction Insights into Carbon Utilization and Element Cycling Functions of Hydrothermarchaeota in Hydrothermal Sediment.</title>
        <authorList>
            <person name="Zhou Z."/>
            <person name="Liu Y."/>
            <person name="Xu W."/>
            <person name="Pan J."/>
            <person name="Luo Z.H."/>
            <person name="Li M."/>
        </authorList>
    </citation>
    <scope>NUCLEOTIDE SEQUENCE [LARGE SCALE GENOMIC DNA]</scope>
    <source>
        <strain evidence="10">SpSt-361</strain>
    </source>
</reference>
<dbReference type="PANTHER" id="PTHR30265:SF2">
    <property type="entry name" value="TRANSCRIPTION TERMINATION_ANTITERMINATION PROTEIN NUSG"/>
    <property type="match status" value="1"/>
</dbReference>
<proteinExistence type="inferred from homology"/>
<accession>A0A831YQ84</accession>
<dbReference type="InterPro" id="IPR008991">
    <property type="entry name" value="Translation_prot_SH3-like_sf"/>
</dbReference>
<keyword evidence="4 5" id="KW-0804">Transcription</keyword>
<feature type="domain" description="KOW" evidence="9">
    <location>
        <begin position="122"/>
        <end position="149"/>
    </location>
</feature>
<comment type="caution">
    <text evidence="10">The sequence shown here is derived from an EMBL/GenBank/DDBJ whole genome shotgun (WGS) entry which is preliminary data.</text>
</comment>
<evidence type="ECO:0000256" key="2">
    <source>
        <dbReference type="ARBA" id="ARBA00022814"/>
    </source>
</evidence>
<dbReference type="GO" id="GO:0006354">
    <property type="term" value="P:DNA-templated transcription elongation"/>
    <property type="evidence" value="ECO:0007669"/>
    <property type="project" value="UniProtKB-UniRule"/>
</dbReference>
<protein>
    <recommendedName>
        <fullName evidence="5 6">Transcription termination/antitermination protein NusG</fullName>
    </recommendedName>
</protein>
<dbReference type="InterPro" id="IPR005824">
    <property type="entry name" value="KOW"/>
</dbReference>
<organism evidence="10">
    <name type="scientific">candidate division WWE3 bacterium</name>
    <dbReference type="NCBI Taxonomy" id="2053526"/>
    <lineage>
        <taxon>Bacteria</taxon>
        <taxon>Katanobacteria</taxon>
    </lineage>
</organism>
<name>A0A831YQ84_UNCKA</name>
<dbReference type="HAMAP" id="MF_00948">
    <property type="entry name" value="NusG"/>
    <property type="match status" value="1"/>
</dbReference>
<dbReference type="GO" id="GO:0006353">
    <property type="term" value="P:DNA-templated transcription termination"/>
    <property type="evidence" value="ECO:0007669"/>
    <property type="project" value="UniProtKB-UniRule"/>
</dbReference>
<dbReference type="InterPro" id="IPR036735">
    <property type="entry name" value="NGN_dom_sf"/>
</dbReference>
<keyword evidence="2 5" id="KW-0889">Transcription antitermination</keyword>
<dbReference type="EMBL" id="DSPJ01000066">
    <property type="protein sequence ID" value="HEX61998.1"/>
    <property type="molecule type" value="Genomic_DNA"/>
</dbReference>
<dbReference type="GO" id="GO:0005829">
    <property type="term" value="C:cytosol"/>
    <property type="evidence" value="ECO:0007669"/>
    <property type="project" value="UniProtKB-ARBA"/>
</dbReference>
<keyword evidence="3 5" id="KW-0805">Transcription regulation</keyword>
<dbReference type="GO" id="GO:0032784">
    <property type="term" value="P:regulation of DNA-templated transcription elongation"/>
    <property type="evidence" value="ECO:0007669"/>
    <property type="project" value="InterPro"/>
</dbReference>
<evidence type="ECO:0000256" key="4">
    <source>
        <dbReference type="ARBA" id="ARBA00023163"/>
    </source>
</evidence>
<dbReference type="InterPro" id="IPR014722">
    <property type="entry name" value="Rib_uL2_dom2"/>
</dbReference>
<dbReference type="InterPro" id="IPR001062">
    <property type="entry name" value="Transcrpt_antiterm_NusG"/>
</dbReference>
<evidence type="ECO:0000313" key="10">
    <source>
        <dbReference type="EMBL" id="HEX61998.1"/>
    </source>
</evidence>
<dbReference type="InterPro" id="IPR015869">
    <property type="entry name" value="Transcrpt_antiterm_NusG_bac_CS"/>
</dbReference>
<dbReference type="PRINTS" id="PR00338">
    <property type="entry name" value="NUSGTNSCPFCT"/>
</dbReference>
<dbReference type="FunFam" id="2.30.30.30:FF:000002">
    <property type="entry name" value="Transcription termination/antitermination factor NusG"/>
    <property type="match status" value="1"/>
</dbReference>
<dbReference type="PROSITE" id="PS01014">
    <property type="entry name" value="NUSG"/>
    <property type="match status" value="1"/>
</dbReference>
<evidence type="ECO:0000256" key="6">
    <source>
        <dbReference type="NCBIfam" id="TIGR00922"/>
    </source>
</evidence>
<evidence type="ECO:0000259" key="9">
    <source>
        <dbReference type="SMART" id="SM00739"/>
    </source>
</evidence>
<evidence type="ECO:0000256" key="5">
    <source>
        <dbReference type="HAMAP-Rule" id="MF_00948"/>
    </source>
</evidence>
<dbReference type="SMART" id="SM00739">
    <property type="entry name" value="KOW"/>
    <property type="match status" value="1"/>
</dbReference>